<evidence type="ECO:0000256" key="4">
    <source>
        <dbReference type="ARBA" id="ARBA00022691"/>
    </source>
</evidence>
<evidence type="ECO:0000256" key="2">
    <source>
        <dbReference type="ARBA" id="ARBA00022603"/>
    </source>
</evidence>
<dbReference type="GO" id="GO:0006584">
    <property type="term" value="P:catecholamine metabolic process"/>
    <property type="evidence" value="ECO:0007669"/>
    <property type="project" value="UniProtKB-KW"/>
</dbReference>
<dbReference type="GO" id="GO:0032259">
    <property type="term" value="P:methylation"/>
    <property type="evidence" value="ECO:0007669"/>
    <property type="project" value="UniProtKB-KW"/>
</dbReference>
<comment type="similarity">
    <text evidence="6">Belongs to the class I-like SAM-binding methyltransferase superfamily. Cation-dependent O-methyltransferase family.</text>
</comment>
<dbReference type="EC" id="2.1.1.6" evidence="1"/>
<dbReference type="GO" id="GO:0016206">
    <property type="term" value="F:catechol O-methyltransferase activity"/>
    <property type="evidence" value="ECO:0007669"/>
    <property type="project" value="UniProtKB-EC"/>
</dbReference>
<dbReference type="AlphaFoldDB" id="A0A139AIM9"/>
<dbReference type="EMBL" id="KQ965751">
    <property type="protein sequence ID" value="KXS16656.1"/>
    <property type="molecule type" value="Genomic_DNA"/>
</dbReference>
<dbReference type="Proteomes" id="UP000070544">
    <property type="component" value="Unassembled WGS sequence"/>
</dbReference>
<organism evidence="7 8">
    <name type="scientific">Gonapodya prolifera (strain JEL478)</name>
    <name type="common">Monoblepharis prolifera</name>
    <dbReference type="NCBI Taxonomy" id="1344416"/>
    <lineage>
        <taxon>Eukaryota</taxon>
        <taxon>Fungi</taxon>
        <taxon>Fungi incertae sedis</taxon>
        <taxon>Chytridiomycota</taxon>
        <taxon>Chytridiomycota incertae sedis</taxon>
        <taxon>Monoblepharidomycetes</taxon>
        <taxon>Monoblepharidales</taxon>
        <taxon>Gonapodyaceae</taxon>
        <taxon>Gonapodya</taxon>
    </lineage>
</organism>
<dbReference type="InterPro" id="IPR002935">
    <property type="entry name" value="SAM_O-MeTrfase"/>
</dbReference>
<evidence type="ECO:0000313" key="7">
    <source>
        <dbReference type="EMBL" id="KXS16656.1"/>
    </source>
</evidence>
<keyword evidence="8" id="KW-1185">Reference proteome</keyword>
<gene>
    <name evidence="7" type="ORF">M427DRAFT_31062</name>
</gene>
<keyword evidence="3" id="KW-0808">Transferase</keyword>
<dbReference type="STRING" id="1344416.A0A139AIM9"/>
<dbReference type="PANTHER" id="PTHR43836:SF2">
    <property type="entry name" value="CATECHOL O-METHYLTRANSFERASE 1-RELATED"/>
    <property type="match status" value="1"/>
</dbReference>
<reference evidence="7 8" key="1">
    <citation type="journal article" date="2015" name="Genome Biol. Evol.">
        <title>Phylogenomic analyses indicate that early fungi evolved digesting cell walls of algal ancestors of land plants.</title>
        <authorList>
            <person name="Chang Y."/>
            <person name="Wang S."/>
            <person name="Sekimoto S."/>
            <person name="Aerts A.L."/>
            <person name="Choi C."/>
            <person name="Clum A."/>
            <person name="LaButti K.M."/>
            <person name="Lindquist E.A."/>
            <person name="Yee Ngan C."/>
            <person name="Ohm R.A."/>
            <person name="Salamov A.A."/>
            <person name="Grigoriev I.V."/>
            <person name="Spatafora J.W."/>
            <person name="Berbee M.L."/>
        </authorList>
    </citation>
    <scope>NUCLEOTIDE SEQUENCE [LARGE SCALE GENOMIC DNA]</scope>
    <source>
        <strain evidence="7 8">JEL478</strain>
    </source>
</reference>
<dbReference type="PANTHER" id="PTHR43836">
    <property type="entry name" value="CATECHOL O-METHYLTRANSFERASE 1-RELATED"/>
    <property type="match status" value="1"/>
</dbReference>
<proteinExistence type="inferred from homology"/>
<evidence type="ECO:0000256" key="6">
    <source>
        <dbReference type="ARBA" id="ARBA00023453"/>
    </source>
</evidence>
<evidence type="ECO:0000313" key="8">
    <source>
        <dbReference type="Proteomes" id="UP000070544"/>
    </source>
</evidence>
<keyword evidence="4" id="KW-0949">S-adenosyl-L-methionine</keyword>
<dbReference type="PROSITE" id="PS51682">
    <property type="entry name" value="SAM_OMT_I"/>
    <property type="match status" value="1"/>
</dbReference>
<dbReference type="InterPro" id="IPR029063">
    <property type="entry name" value="SAM-dependent_MTases_sf"/>
</dbReference>
<sequence>MEDPSKSRVHEVTHEQVKLQATPGNAQSVVDVMDKLGWDNHWHMSLGDEKAVLIRKVIRDSKPRTLLELGTYIGYSVTVIGSEMTQSLFSSRWTSTRQHLPSPKRLRPLRLASPTGHSVVELLVGDCLKIILTLKERFPNGFDVVFIDSWKDVYLPSLKLLEEHGLLHTGSIEELAGRVKIAFSHILLDWNKDTSSPAAKIDTATHHEVASALFASSVGKELAFILLFAIFL</sequence>
<evidence type="ECO:0000256" key="3">
    <source>
        <dbReference type="ARBA" id="ARBA00022679"/>
    </source>
</evidence>
<protein>
    <recommendedName>
        <fullName evidence="1">catechol O-methyltransferase</fullName>
        <ecNumber evidence="1">2.1.1.6</ecNumber>
    </recommendedName>
</protein>
<keyword evidence="2" id="KW-0489">Methyltransferase</keyword>
<keyword evidence="5" id="KW-0128">Catecholamine metabolism</keyword>
<accession>A0A139AIM9</accession>
<dbReference type="SUPFAM" id="SSF53335">
    <property type="entry name" value="S-adenosyl-L-methionine-dependent methyltransferases"/>
    <property type="match status" value="1"/>
</dbReference>
<evidence type="ECO:0000256" key="1">
    <source>
        <dbReference type="ARBA" id="ARBA00012880"/>
    </source>
</evidence>
<dbReference type="OrthoDB" id="186626at2759"/>
<evidence type="ECO:0000256" key="5">
    <source>
        <dbReference type="ARBA" id="ARBA00022939"/>
    </source>
</evidence>
<dbReference type="Gene3D" id="3.40.50.150">
    <property type="entry name" value="Vaccinia Virus protein VP39"/>
    <property type="match status" value="1"/>
</dbReference>
<name>A0A139AIM9_GONPJ</name>